<dbReference type="RefSeq" id="WP_009628218.1">
    <property type="nucleotide sequence ID" value="NZ_VBTY01000150.1"/>
</dbReference>
<feature type="domain" description="Glycosyl transferase family 1" evidence="1">
    <location>
        <begin position="186"/>
        <end position="355"/>
    </location>
</feature>
<dbReference type="EC" id="2.4.-.-" evidence="3"/>
<dbReference type="Pfam" id="PF13439">
    <property type="entry name" value="Glyco_transf_4"/>
    <property type="match status" value="1"/>
</dbReference>
<dbReference type="InterPro" id="IPR028098">
    <property type="entry name" value="Glyco_trans_4-like_N"/>
</dbReference>
<organism evidence="3 4">
    <name type="scientific">Pseudanabaena catenata USMAC16</name>
    <dbReference type="NCBI Taxonomy" id="1855837"/>
    <lineage>
        <taxon>Bacteria</taxon>
        <taxon>Bacillati</taxon>
        <taxon>Cyanobacteriota</taxon>
        <taxon>Cyanophyceae</taxon>
        <taxon>Pseudanabaenales</taxon>
        <taxon>Pseudanabaenaceae</taxon>
        <taxon>Pseudanabaena</taxon>
    </lineage>
</organism>
<evidence type="ECO:0000313" key="4">
    <source>
        <dbReference type="Proteomes" id="UP001152872"/>
    </source>
</evidence>
<dbReference type="InterPro" id="IPR001296">
    <property type="entry name" value="Glyco_trans_1"/>
</dbReference>
<keyword evidence="3" id="KW-0808">Transferase</keyword>
<evidence type="ECO:0000313" key="3">
    <source>
        <dbReference type="EMBL" id="MDG3496058.1"/>
    </source>
</evidence>
<dbReference type="PANTHER" id="PTHR12526">
    <property type="entry name" value="GLYCOSYLTRANSFERASE"/>
    <property type="match status" value="1"/>
</dbReference>
<name>A0A9X4M940_9CYAN</name>
<dbReference type="Proteomes" id="UP001152872">
    <property type="component" value="Unassembled WGS sequence"/>
</dbReference>
<sequence>MQKHILFILPYLNQGGTEKQALSLIEGLRDRYKISLLAPDGKGAPQFRALPILQRQYTKWEINFFKGLPELISGIKEIQKEQAIDLIHIHGAHELMLAVRWIVPKIPIVFTVHGYHGSGTKFSYQTSCWFSNWCADRVISVCEAEYNLLLELGLDKNKLHLIYNGVKEPILDIDKSLELCQKFHLDPSHQIILGTAARLDEAKGLTYLIQAFAILNSSQSSREQGTQDRNQDLRLVIAGNGDLEASLKQESQDLGIGDRVIFTGYLNDLPNLMQLFDIFVLPSLQEACSLACAEAMSQGKPVVGTCVGGIAEQVSDRETGFIVNPRDPEQLAAKLMELINDRNLRDRFAKKGYERYRQLFSNEIMLEKTAELYNLYLSK</sequence>
<keyword evidence="3" id="KW-0328">Glycosyltransferase</keyword>
<keyword evidence="4" id="KW-1185">Reference proteome</keyword>
<comment type="caution">
    <text evidence="3">The sequence shown here is derived from an EMBL/GenBank/DDBJ whole genome shotgun (WGS) entry which is preliminary data.</text>
</comment>
<dbReference type="Gene3D" id="3.40.50.2000">
    <property type="entry name" value="Glycogen Phosphorylase B"/>
    <property type="match status" value="2"/>
</dbReference>
<evidence type="ECO:0000259" key="1">
    <source>
        <dbReference type="Pfam" id="PF00534"/>
    </source>
</evidence>
<evidence type="ECO:0000259" key="2">
    <source>
        <dbReference type="Pfam" id="PF13439"/>
    </source>
</evidence>
<dbReference type="Pfam" id="PF00534">
    <property type="entry name" value="Glycos_transf_1"/>
    <property type="match status" value="1"/>
</dbReference>
<protein>
    <submittedName>
        <fullName evidence="3">Glycosyltransferase family 4 protein</fullName>
        <ecNumber evidence="3">2.4.-.-</ecNumber>
    </submittedName>
</protein>
<accession>A0A9X4M940</accession>
<dbReference type="GO" id="GO:0016757">
    <property type="term" value="F:glycosyltransferase activity"/>
    <property type="evidence" value="ECO:0007669"/>
    <property type="project" value="UniProtKB-KW"/>
</dbReference>
<dbReference type="SUPFAM" id="SSF53756">
    <property type="entry name" value="UDP-Glycosyltransferase/glycogen phosphorylase"/>
    <property type="match status" value="1"/>
</dbReference>
<proteinExistence type="predicted"/>
<feature type="domain" description="Glycosyltransferase subfamily 4-like N-terminal" evidence="2">
    <location>
        <begin position="15"/>
        <end position="166"/>
    </location>
</feature>
<dbReference type="CDD" id="cd03801">
    <property type="entry name" value="GT4_PimA-like"/>
    <property type="match status" value="1"/>
</dbReference>
<dbReference type="AlphaFoldDB" id="A0A9X4M940"/>
<dbReference type="EMBL" id="VBTY01000150">
    <property type="protein sequence ID" value="MDG3496058.1"/>
    <property type="molecule type" value="Genomic_DNA"/>
</dbReference>
<reference evidence="3" key="1">
    <citation type="submission" date="2019-05" db="EMBL/GenBank/DDBJ databases">
        <title>Whole genome sequencing of Pseudanabaena catenata USMAC16.</title>
        <authorList>
            <person name="Khan Z."/>
            <person name="Omar W.M."/>
            <person name="Convey P."/>
            <person name="Merican F."/>
            <person name="Najimudin N."/>
        </authorList>
    </citation>
    <scope>NUCLEOTIDE SEQUENCE</scope>
    <source>
        <strain evidence="3">USMAC16</strain>
    </source>
</reference>
<dbReference type="PANTHER" id="PTHR12526:SF630">
    <property type="entry name" value="GLYCOSYLTRANSFERASE"/>
    <property type="match status" value="1"/>
</dbReference>
<gene>
    <name evidence="3" type="ORF">FEV09_16035</name>
</gene>